<dbReference type="PANTHER" id="PTHR11712:SF320">
    <property type="entry name" value="BETA-KETOACYL SYNTHASE"/>
    <property type="match status" value="1"/>
</dbReference>
<dbReference type="Pfam" id="PF00109">
    <property type="entry name" value="ketoacyl-synt"/>
    <property type="match status" value="1"/>
</dbReference>
<organism evidence="6 7">
    <name type="scientific">Pseudoxanthomonas japonensis</name>
    <dbReference type="NCBI Taxonomy" id="69284"/>
    <lineage>
        <taxon>Bacteria</taxon>
        <taxon>Pseudomonadati</taxon>
        <taxon>Pseudomonadota</taxon>
        <taxon>Gammaproteobacteria</taxon>
        <taxon>Lysobacterales</taxon>
        <taxon>Lysobacteraceae</taxon>
        <taxon>Pseudoxanthomonas</taxon>
    </lineage>
</organism>
<dbReference type="SUPFAM" id="SSF53901">
    <property type="entry name" value="Thiolase-like"/>
    <property type="match status" value="2"/>
</dbReference>
<keyword evidence="7" id="KW-1185">Reference proteome</keyword>
<evidence type="ECO:0000256" key="1">
    <source>
        <dbReference type="ARBA" id="ARBA00005194"/>
    </source>
</evidence>
<dbReference type="InterPro" id="IPR014031">
    <property type="entry name" value="Ketoacyl_synth_C"/>
</dbReference>
<sequence>MGWQASGRAARAVAARCGAWRARPRRCAVQPVARGCHPRRPPCGLGTGRARRVPGAAQERPGLAAARAGGCRHTACPQWRRRLRADDRIGGWRSPGPVSDAPIFLNHLGIVCALGGDIASVRTALFRDDAPGGVAVDDTLVPGHALALGKVADGLPSLDHHPVQLRGRNNALLRAAYLQIHDPVQQAIERYSPARVAIVVGTSTSGIGEAERAMAHWQQHRGWPAGFHYVQQEIGAPSRFLAAESGARGPAWTISTACSSSAKAMASAARLLRAGLVDAVITGGADSLCEFTVRGFMALESVSAERCNPFSAHRHGINIGEGASLFLMTRAPGAVRLAGWGETADAHHISAPEPQGIGAIEAIRLALARAGLSPAQIDYVNLHGTATPQNDAMESRAVTTALGGAVPVSSTKPLTGHTLGAAGAVEAGICWLAMTDNPEHRLPPHWWDGASDPTLPPLAFVAPGDRANGPLRHVLSQSFAFGGSNAVLVFGGE</sequence>
<evidence type="ECO:0000313" key="7">
    <source>
        <dbReference type="Proteomes" id="UP000781710"/>
    </source>
</evidence>
<feature type="domain" description="Ketosynthase family 3 (KS3)" evidence="5">
    <location>
        <begin position="1"/>
        <end position="492"/>
    </location>
</feature>
<evidence type="ECO:0000259" key="5">
    <source>
        <dbReference type="PROSITE" id="PS52004"/>
    </source>
</evidence>
<comment type="similarity">
    <text evidence="2 4">Belongs to the thiolase-like superfamily. Beta-ketoacyl-ACP synthases family.</text>
</comment>
<dbReference type="SMART" id="SM00825">
    <property type="entry name" value="PKS_KS"/>
    <property type="match status" value="1"/>
</dbReference>
<evidence type="ECO:0000256" key="2">
    <source>
        <dbReference type="ARBA" id="ARBA00008467"/>
    </source>
</evidence>
<dbReference type="EMBL" id="PDWW01000013">
    <property type="protein sequence ID" value="KAF1724943.1"/>
    <property type="molecule type" value="Genomic_DNA"/>
</dbReference>
<dbReference type="CDD" id="cd00834">
    <property type="entry name" value="KAS_I_II"/>
    <property type="match status" value="1"/>
</dbReference>
<name>A0ABQ6ZGP3_9GAMM</name>
<comment type="caution">
    <text evidence="6">The sequence shown here is derived from an EMBL/GenBank/DDBJ whole genome shotgun (WGS) entry which is preliminary data.</text>
</comment>
<keyword evidence="3 4" id="KW-0808">Transferase</keyword>
<dbReference type="PROSITE" id="PS52004">
    <property type="entry name" value="KS3_2"/>
    <property type="match status" value="1"/>
</dbReference>
<evidence type="ECO:0000256" key="3">
    <source>
        <dbReference type="ARBA" id="ARBA00022679"/>
    </source>
</evidence>
<dbReference type="InterPro" id="IPR020841">
    <property type="entry name" value="PKS_Beta-ketoAc_synthase_dom"/>
</dbReference>
<dbReference type="PANTHER" id="PTHR11712">
    <property type="entry name" value="POLYKETIDE SYNTHASE-RELATED"/>
    <property type="match status" value="1"/>
</dbReference>
<dbReference type="Gene3D" id="3.40.47.10">
    <property type="match status" value="1"/>
</dbReference>
<proteinExistence type="inferred from homology"/>
<dbReference type="Proteomes" id="UP000781710">
    <property type="component" value="Unassembled WGS sequence"/>
</dbReference>
<gene>
    <name evidence="6" type="ORF">CSC78_10340</name>
</gene>
<protein>
    <submittedName>
        <fullName evidence="6">Beta-ketoacyl-[acyl-carrier-protein] synthase II</fullName>
    </submittedName>
</protein>
<dbReference type="Pfam" id="PF02801">
    <property type="entry name" value="Ketoacyl-synt_C"/>
    <property type="match status" value="1"/>
</dbReference>
<dbReference type="InterPro" id="IPR014030">
    <property type="entry name" value="Ketoacyl_synth_N"/>
</dbReference>
<dbReference type="NCBIfam" id="NF006618">
    <property type="entry name" value="PRK09185.1"/>
    <property type="match status" value="1"/>
</dbReference>
<accession>A0ABQ6ZGP3</accession>
<evidence type="ECO:0000313" key="6">
    <source>
        <dbReference type="EMBL" id="KAF1724943.1"/>
    </source>
</evidence>
<dbReference type="InterPro" id="IPR016039">
    <property type="entry name" value="Thiolase-like"/>
</dbReference>
<dbReference type="PROSITE" id="PS00606">
    <property type="entry name" value="KS3_1"/>
    <property type="match status" value="1"/>
</dbReference>
<dbReference type="InterPro" id="IPR018201">
    <property type="entry name" value="Ketoacyl_synth_AS"/>
</dbReference>
<comment type="pathway">
    <text evidence="1">Lipid metabolism; fatty acid biosynthesis.</text>
</comment>
<evidence type="ECO:0000256" key="4">
    <source>
        <dbReference type="RuleBase" id="RU003694"/>
    </source>
</evidence>
<dbReference type="InterPro" id="IPR000794">
    <property type="entry name" value="Beta-ketoacyl_synthase"/>
</dbReference>
<reference evidence="6 7" key="1">
    <citation type="submission" date="2017-10" db="EMBL/GenBank/DDBJ databases">
        <title>Whole genome sequencing of members of genus Pseudoxanthomonas.</title>
        <authorList>
            <person name="Kumar S."/>
            <person name="Bansal K."/>
            <person name="Kaur A."/>
            <person name="Patil P."/>
            <person name="Sharma S."/>
            <person name="Patil P.B."/>
        </authorList>
    </citation>
    <scope>NUCLEOTIDE SEQUENCE [LARGE SCALE GENOMIC DNA]</scope>
    <source>
        <strain evidence="6 7">DSM 17109</strain>
    </source>
</reference>